<dbReference type="AlphaFoldDB" id="A0A4Q9MNR7"/>
<dbReference type="InterPro" id="IPR005532">
    <property type="entry name" value="SUMF_dom"/>
</dbReference>
<dbReference type="GO" id="GO:0030246">
    <property type="term" value="F:carbohydrate binding"/>
    <property type="evidence" value="ECO:0007669"/>
    <property type="project" value="UniProtKB-KW"/>
</dbReference>
<protein>
    <submittedName>
        <fullName evidence="3">C-type lectin protein</fullName>
    </submittedName>
</protein>
<dbReference type="InterPro" id="IPR042095">
    <property type="entry name" value="SUMF_sf"/>
</dbReference>
<dbReference type="SUPFAM" id="SSF56436">
    <property type="entry name" value="C-type lectin-like"/>
    <property type="match status" value="1"/>
</dbReference>
<keyword evidence="3" id="KW-0430">Lectin</keyword>
<feature type="domain" description="Sulfatase-modifying factor enzyme-like" evidence="2">
    <location>
        <begin position="410"/>
        <end position="625"/>
    </location>
</feature>
<evidence type="ECO:0000259" key="2">
    <source>
        <dbReference type="Pfam" id="PF03781"/>
    </source>
</evidence>
<feature type="compositionally biased region" description="Polar residues" evidence="1">
    <location>
        <begin position="1"/>
        <end position="12"/>
    </location>
</feature>
<feature type="region of interest" description="Disordered" evidence="1">
    <location>
        <begin position="1"/>
        <end position="24"/>
    </location>
</feature>
<accession>A0A4Q9MNR7</accession>
<dbReference type="PANTHER" id="PTHR43397:SF2">
    <property type="entry name" value="HISTIDINE-SPECIFIC METHYLTRANSFERASE SAM-DEPENDENT DOMAIN-CONTAINING PROTEIN"/>
    <property type="match status" value="1"/>
</dbReference>
<sequence length="628" mass="69226">MRSSSPTSSCDSYGSAVSTAPSTPPPELAGSYFLVLHDASQAFLDGLLAKASSDRVLLCQGAGAVKPVLEEAAGVLGDMAVVDDARWERVVSNDNGSEAIYYKTKDVIATIDKKPSIALDTVQCDSKLAPHATMLNLFCEAGLRSIIGLPSRSANTTTTLYILERPPLTFPPFSTTPRRAPNPIANPYTLPSLAEFTRAWAIWDLITLGMIPSELLHSKPIDLRHKPLFYIGHLPTFANILLSRVIGEREVGPRHYLTTFERGIDPSVDDPERCHSHSEVPERDEDWPVIGDVLAYRDEVREKVIKRIFAEVESGERALTRRLARTMVMVHEHDGFHIETLLYMLIQRAGTGMLPPPGFAPPPWPALAARWDAIPAPTTPTVTLGPATITMGHDDQEPDDLLPALEHDVGAHEFGWDNESPARAVHVGAFRVEWRPVTNGEFLAFWQGPGKDVVDMPASWAQTEDREVRVRTLYGPVPMAHAKHWPVLTAYDDLAKYAAHKGGRIPTEPELRLFLDAYQVGYEEGANTGFRHWHPLPATAGLQEIDGGRGSNGGVWEWTATALDAHPGFVGTGIFPGYSSDFFDGKHQVVLGASYATIPRLGDRRTVRNFYQHNYPYPWVGARVAYDV</sequence>
<proteinExistence type="predicted"/>
<dbReference type="Proteomes" id="UP000292957">
    <property type="component" value="Unassembled WGS sequence"/>
</dbReference>
<organism evidence="3">
    <name type="scientific">Dichomitus squalens</name>
    <dbReference type="NCBI Taxonomy" id="114155"/>
    <lineage>
        <taxon>Eukaryota</taxon>
        <taxon>Fungi</taxon>
        <taxon>Dikarya</taxon>
        <taxon>Basidiomycota</taxon>
        <taxon>Agaricomycotina</taxon>
        <taxon>Agaricomycetes</taxon>
        <taxon>Polyporales</taxon>
        <taxon>Polyporaceae</taxon>
        <taxon>Dichomitus</taxon>
    </lineage>
</organism>
<evidence type="ECO:0000313" key="3">
    <source>
        <dbReference type="EMBL" id="TBU29135.1"/>
    </source>
</evidence>
<dbReference type="PANTHER" id="PTHR43397">
    <property type="entry name" value="ERGOTHIONEINE BIOSYNTHESIS PROTEIN 1"/>
    <property type="match status" value="1"/>
</dbReference>
<dbReference type="Pfam" id="PF03781">
    <property type="entry name" value="FGE-sulfatase"/>
    <property type="match status" value="1"/>
</dbReference>
<dbReference type="InterPro" id="IPR016187">
    <property type="entry name" value="CTDL_fold"/>
</dbReference>
<name>A0A4Q9MNR7_9APHY</name>
<dbReference type="OrthoDB" id="659at2759"/>
<dbReference type="InterPro" id="IPR051128">
    <property type="entry name" value="EgtD_Methyltrsf_superfamily"/>
</dbReference>
<reference evidence="3" key="1">
    <citation type="submission" date="2019-01" db="EMBL/GenBank/DDBJ databases">
        <title>Draft genome sequences of three monokaryotic isolates of the white-rot basidiomycete fungus Dichomitus squalens.</title>
        <authorList>
            <consortium name="DOE Joint Genome Institute"/>
            <person name="Lopez S.C."/>
            <person name="Andreopoulos B."/>
            <person name="Pangilinan J."/>
            <person name="Lipzen A."/>
            <person name="Riley R."/>
            <person name="Ahrendt S."/>
            <person name="Ng V."/>
            <person name="Barry K."/>
            <person name="Daum C."/>
            <person name="Grigoriev I.V."/>
            <person name="Hilden K.S."/>
            <person name="Makela M.R."/>
            <person name="de Vries R.P."/>
        </authorList>
    </citation>
    <scope>NUCLEOTIDE SEQUENCE [LARGE SCALE GENOMIC DNA]</scope>
    <source>
        <strain evidence="3">OM18370.1</strain>
    </source>
</reference>
<dbReference type="Gene3D" id="3.90.1580.10">
    <property type="entry name" value="paralog of FGE (formylglycine-generating enzyme)"/>
    <property type="match status" value="1"/>
</dbReference>
<gene>
    <name evidence="3" type="ORF">BD311DRAFT_720989</name>
</gene>
<evidence type="ECO:0000256" key="1">
    <source>
        <dbReference type="SAM" id="MobiDB-lite"/>
    </source>
</evidence>
<dbReference type="EMBL" id="ML143415">
    <property type="protein sequence ID" value="TBU29135.1"/>
    <property type="molecule type" value="Genomic_DNA"/>
</dbReference>